<name>A0A833YRB0_9CHIR</name>
<dbReference type="GO" id="GO:0051082">
    <property type="term" value="F:unfolded protein binding"/>
    <property type="evidence" value="ECO:0007669"/>
    <property type="project" value="TreeGrafter"/>
</dbReference>
<proteinExistence type="predicted"/>
<comment type="caution">
    <text evidence="3">The sequence shown here is derived from an EMBL/GenBank/DDBJ whole genome shotgun (WGS) entry which is preliminary data.</text>
</comment>
<dbReference type="Proteomes" id="UP000664940">
    <property type="component" value="Unassembled WGS sequence"/>
</dbReference>
<dbReference type="InterPro" id="IPR011989">
    <property type="entry name" value="ARM-like"/>
</dbReference>
<dbReference type="Gene3D" id="1.25.10.10">
    <property type="entry name" value="Leucine-rich Repeat Variant"/>
    <property type="match status" value="1"/>
</dbReference>
<dbReference type="EMBL" id="JABVXQ010000014">
    <property type="protein sequence ID" value="KAF6077671.1"/>
    <property type="molecule type" value="Genomic_DNA"/>
</dbReference>
<reference evidence="3 4" key="1">
    <citation type="journal article" date="2020" name="Nature">
        <title>Six reference-quality genomes reveal evolution of bat adaptations.</title>
        <authorList>
            <person name="Jebb D."/>
            <person name="Huang Z."/>
            <person name="Pippel M."/>
            <person name="Hughes G.M."/>
            <person name="Lavrichenko K."/>
            <person name="Devanna P."/>
            <person name="Winkler S."/>
            <person name="Jermiin L.S."/>
            <person name="Skirmuntt E.C."/>
            <person name="Katzourakis A."/>
            <person name="Burkitt-Gray L."/>
            <person name="Ray D.A."/>
            <person name="Sullivan K.A.M."/>
            <person name="Roscito J.G."/>
            <person name="Kirilenko B.M."/>
            <person name="Davalos L.M."/>
            <person name="Corthals A.P."/>
            <person name="Power M.L."/>
            <person name="Jones G."/>
            <person name="Ransome R.D."/>
            <person name="Dechmann D.K.N."/>
            <person name="Locatelli A.G."/>
            <person name="Puechmaille S.J."/>
            <person name="Fedrigo O."/>
            <person name="Jarvis E.D."/>
            <person name="Hiller M."/>
            <person name="Vernes S.C."/>
            <person name="Myers E.W."/>
            <person name="Teeling E.C."/>
        </authorList>
    </citation>
    <scope>NUCLEOTIDE SEQUENCE [LARGE SCALE GENOMIC DNA]</scope>
    <source>
        <strain evidence="3">Bat1K_MPI-CBG_1</strain>
    </source>
</reference>
<evidence type="ECO:0000313" key="3">
    <source>
        <dbReference type="EMBL" id="KAF6077671.1"/>
    </source>
</evidence>
<dbReference type="AlphaFoldDB" id="A0A833YRB0"/>
<accession>A0A833YRB0</accession>
<evidence type="ECO:0000256" key="1">
    <source>
        <dbReference type="SAM" id="MobiDB-lite"/>
    </source>
</evidence>
<gene>
    <name evidence="3" type="ORF">HJG60_006161</name>
</gene>
<dbReference type="PANTHER" id="PTHR13347:SF1">
    <property type="entry name" value="HEAT REPEAT-CONTAINING PROTEIN 3"/>
    <property type="match status" value="1"/>
</dbReference>
<dbReference type="PANTHER" id="PTHR13347">
    <property type="entry name" value="HEAT REPEAT-CONTAINING PROTEIN 3"/>
    <property type="match status" value="1"/>
</dbReference>
<organism evidence="3 4">
    <name type="scientific">Phyllostomus discolor</name>
    <name type="common">pale spear-nosed bat</name>
    <dbReference type="NCBI Taxonomy" id="89673"/>
    <lineage>
        <taxon>Eukaryota</taxon>
        <taxon>Metazoa</taxon>
        <taxon>Chordata</taxon>
        <taxon>Craniata</taxon>
        <taxon>Vertebrata</taxon>
        <taxon>Euteleostomi</taxon>
        <taxon>Mammalia</taxon>
        <taxon>Eutheria</taxon>
        <taxon>Laurasiatheria</taxon>
        <taxon>Chiroptera</taxon>
        <taxon>Yangochiroptera</taxon>
        <taxon>Phyllostomidae</taxon>
        <taxon>Phyllostominae</taxon>
        <taxon>Phyllostomus</taxon>
    </lineage>
</organism>
<feature type="domain" description="SYO1-like TPR repeats" evidence="2">
    <location>
        <begin position="1"/>
        <end position="139"/>
    </location>
</feature>
<evidence type="ECO:0000313" key="4">
    <source>
        <dbReference type="Proteomes" id="UP000664940"/>
    </source>
</evidence>
<sequence length="181" mass="19488">MTPDQLMVLCRAGLQSASVGVRVNVVSILGITGSVLAKEDGTLETLKAIGCSLLEVATKDPSLVVAGEALDALFDVFADGREAARACVQIRLLPALRELQPVFRMKIRKEGRGQYSPDQLRVLDNVKTNLRRFVAYQEAVQQGPTAEPPEPLREGAALAPERARFGEPSSNASALSVDSRF</sequence>
<dbReference type="GO" id="GO:0006606">
    <property type="term" value="P:protein import into nucleus"/>
    <property type="evidence" value="ECO:0007669"/>
    <property type="project" value="TreeGrafter"/>
</dbReference>
<feature type="region of interest" description="Disordered" evidence="1">
    <location>
        <begin position="161"/>
        <end position="181"/>
    </location>
</feature>
<protein>
    <submittedName>
        <fullName evidence="3">HEAT repeat containing 3</fullName>
    </submittedName>
</protein>
<evidence type="ECO:0000259" key="2">
    <source>
        <dbReference type="Pfam" id="PF25567"/>
    </source>
</evidence>
<feature type="compositionally biased region" description="Polar residues" evidence="1">
    <location>
        <begin position="168"/>
        <end position="181"/>
    </location>
</feature>
<dbReference type="InterPro" id="IPR052616">
    <property type="entry name" value="SYO1-like"/>
</dbReference>
<dbReference type="GO" id="GO:0042273">
    <property type="term" value="P:ribosomal large subunit biogenesis"/>
    <property type="evidence" value="ECO:0007669"/>
    <property type="project" value="TreeGrafter"/>
</dbReference>
<dbReference type="Pfam" id="PF25567">
    <property type="entry name" value="TPR_SYO1"/>
    <property type="match status" value="1"/>
</dbReference>
<dbReference type="InterPro" id="IPR057990">
    <property type="entry name" value="TPR_SYO1"/>
</dbReference>